<evidence type="ECO:0000259" key="1">
    <source>
        <dbReference type="Pfam" id="PF00881"/>
    </source>
</evidence>
<dbReference type="AlphaFoldDB" id="A0A2M8WVC1"/>
<evidence type="ECO:0000313" key="3">
    <source>
        <dbReference type="Proteomes" id="UP000231586"/>
    </source>
</evidence>
<dbReference type="InterPro" id="IPR050461">
    <property type="entry name" value="Nitroreductase_HadB/RutE"/>
</dbReference>
<dbReference type="Proteomes" id="UP000231586">
    <property type="component" value="Unassembled WGS sequence"/>
</dbReference>
<reference evidence="2 3" key="1">
    <citation type="submission" date="2017-11" db="EMBL/GenBank/DDBJ databases">
        <title>Genomic Encyclopedia of Archaeal and Bacterial Type Strains, Phase II (KMG-II): From Individual Species to Whole Genera.</title>
        <authorList>
            <person name="Goeker M."/>
        </authorList>
    </citation>
    <scope>NUCLEOTIDE SEQUENCE [LARGE SCALE GENOMIC DNA]</scope>
    <source>
        <strain evidence="2 3">DSM 22413</strain>
    </source>
</reference>
<dbReference type="RefSeq" id="WP_100348819.1">
    <property type="nucleotide sequence ID" value="NZ_PGTZ01000006.1"/>
</dbReference>
<protein>
    <submittedName>
        <fullName evidence="2">3-hydroxypropanoate dehydrogenase</fullName>
    </submittedName>
</protein>
<proteinExistence type="predicted"/>
<dbReference type="PANTHER" id="PTHR43543:SF1">
    <property type="entry name" value="MALONIC SEMIALDEHYDE REDUCTASE RUTE-RELATED"/>
    <property type="match status" value="1"/>
</dbReference>
<feature type="domain" description="Nitroreductase" evidence="1">
    <location>
        <begin position="35"/>
        <end position="192"/>
    </location>
</feature>
<dbReference type="NCBIfam" id="NF003768">
    <property type="entry name" value="PRK05365.1"/>
    <property type="match status" value="1"/>
</dbReference>
<name>A0A2M8WVC1_9MICO</name>
<dbReference type="Pfam" id="PF00881">
    <property type="entry name" value="Nitroreductase"/>
    <property type="match status" value="1"/>
</dbReference>
<dbReference type="EMBL" id="PGTZ01000006">
    <property type="protein sequence ID" value="PJI94872.1"/>
    <property type="molecule type" value="Genomic_DNA"/>
</dbReference>
<dbReference type="PANTHER" id="PTHR43543">
    <property type="entry name" value="MALONIC SEMIALDEHYDE REDUCTASE RUTE-RELATED"/>
    <property type="match status" value="1"/>
</dbReference>
<sequence>MSLETPDIDATLDEIELESALAIDPAAADLLFREAHTTNAFADQPVSDEQLRAVWDLVRWAPTAMNSLPLRLLVVRTPEAKQRLAAHMAEGNRDRVLAAPVTIVAAADPGFHRHLGTLAPFVADAEANFEPLTEMRDGMARTSGLIQIGYLLVGLRAAGLGVGPMTGFDAAGVDGEFFDESGWKSLVVVNVGVPAAEGAHRPRQARLGYDVVSATV</sequence>
<evidence type="ECO:0000313" key="2">
    <source>
        <dbReference type="EMBL" id="PJI94872.1"/>
    </source>
</evidence>
<dbReference type="InterPro" id="IPR000415">
    <property type="entry name" value="Nitroreductase-like"/>
</dbReference>
<dbReference type="Gene3D" id="3.40.109.10">
    <property type="entry name" value="NADH Oxidase"/>
    <property type="match status" value="1"/>
</dbReference>
<dbReference type="GO" id="GO:0016491">
    <property type="term" value="F:oxidoreductase activity"/>
    <property type="evidence" value="ECO:0007669"/>
    <property type="project" value="InterPro"/>
</dbReference>
<gene>
    <name evidence="2" type="ORF">CLV34_0720</name>
</gene>
<keyword evidence="3" id="KW-1185">Reference proteome</keyword>
<dbReference type="OrthoDB" id="9784375at2"/>
<dbReference type="InterPro" id="IPR029479">
    <property type="entry name" value="Nitroreductase"/>
</dbReference>
<organism evidence="2 3">
    <name type="scientific">Luteimicrobium subarcticum</name>
    <dbReference type="NCBI Taxonomy" id="620910"/>
    <lineage>
        <taxon>Bacteria</taxon>
        <taxon>Bacillati</taxon>
        <taxon>Actinomycetota</taxon>
        <taxon>Actinomycetes</taxon>
        <taxon>Micrococcales</taxon>
        <taxon>Luteimicrobium</taxon>
    </lineage>
</organism>
<accession>A0A2M8WVC1</accession>
<dbReference type="SUPFAM" id="SSF55469">
    <property type="entry name" value="FMN-dependent nitroreductase-like"/>
    <property type="match status" value="1"/>
</dbReference>
<comment type="caution">
    <text evidence="2">The sequence shown here is derived from an EMBL/GenBank/DDBJ whole genome shotgun (WGS) entry which is preliminary data.</text>
</comment>